<feature type="repeat" description="ANK" evidence="3">
    <location>
        <begin position="357"/>
        <end position="389"/>
    </location>
</feature>
<name>A0A8H7PV28_9FUNG</name>
<dbReference type="PANTHER" id="PTHR24198:SF165">
    <property type="entry name" value="ANKYRIN REPEAT-CONTAINING PROTEIN-RELATED"/>
    <property type="match status" value="1"/>
</dbReference>
<gene>
    <name evidence="5" type="ORF">INT44_003407</name>
</gene>
<feature type="repeat" description="ANK" evidence="3">
    <location>
        <begin position="423"/>
        <end position="455"/>
    </location>
</feature>
<accession>A0A8H7PV28</accession>
<dbReference type="PANTHER" id="PTHR24198">
    <property type="entry name" value="ANKYRIN REPEAT AND PROTEIN KINASE DOMAIN-CONTAINING PROTEIN"/>
    <property type="match status" value="1"/>
</dbReference>
<organism evidence="5 6">
    <name type="scientific">Umbelopsis vinacea</name>
    <dbReference type="NCBI Taxonomy" id="44442"/>
    <lineage>
        <taxon>Eukaryota</taxon>
        <taxon>Fungi</taxon>
        <taxon>Fungi incertae sedis</taxon>
        <taxon>Mucoromycota</taxon>
        <taxon>Mucoromycotina</taxon>
        <taxon>Umbelopsidomycetes</taxon>
        <taxon>Umbelopsidales</taxon>
        <taxon>Umbelopsidaceae</taxon>
        <taxon>Umbelopsis</taxon>
    </lineage>
</organism>
<dbReference type="Pfam" id="PF12796">
    <property type="entry name" value="Ank_2"/>
    <property type="match status" value="5"/>
</dbReference>
<dbReference type="Pfam" id="PF00023">
    <property type="entry name" value="Ank"/>
    <property type="match status" value="1"/>
</dbReference>
<dbReference type="PROSITE" id="PS50088">
    <property type="entry name" value="ANK_REPEAT"/>
    <property type="match status" value="13"/>
</dbReference>
<feature type="repeat" description="ANK" evidence="3">
    <location>
        <begin position="127"/>
        <end position="159"/>
    </location>
</feature>
<dbReference type="InterPro" id="IPR010730">
    <property type="entry name" value="HET"/>
</dbReference>
<feature type="repeat" description="ANK" evidence="3">
    <location>
        <begin position="390"/>
        <end position="422"/>
    </location>
</feature>
<sequence>SEQNSSREEQVICGIAIFHHPDSDAANESDLCHEWFTAANRGNTNVIRRLADKFLNAKNDENSTALHVCASFGYEEAVRLLLDKGASVKSIDQNSDTPLHHAAEKGHKVVVSLLLVKQNHVNAKNQDGNTALHYAAGHGCAEVAQLLIDEGASVNQKNKKSKTALHIAAYNGHNEIVRLLLDNSATIEDTDEEGKTALHYASGRGHIEVVKLLLKQGMLSTTNQDLYSALRLATESGHNEIIRILLEEGGIIYSKEGEPRTALLEAAKEEQHGVADLLPYRFNPPGRSHQLPETDFYKALKYGDCELVSQLLISGANMDENSNDRKPILVELSEMGDVQMVEFLLGKNVDKEAKDKNGQTALVIAAKTAQLDVVSLLLEKNANVEAADDNMLTALHWSAKEGHLSVVETLLKYRAKTEAVTIHGNTALHLAAELNHSEIVNILIKNCAKLNVENEDKNTPIKVAILNGHVKIVDTLMNQHAEIGSTGNRELSLLYQAAEAGQLSVVRSALHKIEDEKKRLCYVNATLRRTAQYGQFNLIPHLMKYGAKVDATDDDGWSPLFLAGQHVEVLCMLIHSGASIRATNTKKKNQSVLHHFASLQQIDALFISLTCGCNIHVTDINYDTALHYAAKTNDLDVVDILLKRGVDINAMNRRGETALHVAIENERFDIAKLLIERGIDIEAKTFSSELTALHIAFENQAEELISLLMEKGANVNAKNARHETALHIAAKNNLNIECGRLIKNGAKVNVIAIAGETPLRHAIDNLNPYLVKLLLTHGSPVQRFCHIGNPLEYAISVINKGKRYAYDSGFIPVIKFLIDYGAERNTIILPERLKWRYPTLDTIIKNYTSESNHVPAKGTIENKTSKTLIDDKLYGDTTNDVLQIDSFVLNDEEGDAEVSNNKLLWPKNTAHKYGRSFPYSKYIQLNDFPRMDNQNGHGQPAGETGYTQSWKPITAVVIDTHANAIIQHLLNLFDAKLSKFEDFFVLNMKGCAEQLPPRWASDFDKMNGIIREQGRLIVQIPSKNTNLSVPEWHRHENPHLGFIEAVYVCRRSSTHHNQEAFSDILGGSEQTLKIDLHSILIACLSILSIAGGDGLIEKLVMAILNLESGPMLKPLPSEINTGWCAQNRRQCSCETKSVHRPLSPVAAAKAVGIDIWRERHEHIVKRVWDIQKDELVDNIDARKVIFITHRWRLPGVTPEVTYQNVMKRQGTDGQAIGVSNTSEKLTRIRGTLLKHTRYVWIDTICIDKSNLSELDEAIRSMHKWYANCAAVVLDSHTPLEEWRMRGWCLQEGGSAGILCGMTRGGHIATIQKLAAKQRQDLCTLDLHLHYRPGNAAEILARMDVRKTTRIEDMAYALAGVFSIHLTLAYGEGIKSRERLLLELATQRGDISFLSFQSNEKKFHNYLPAVGQANYLMAECIEASTPVTVSHFGICIDVKLEEGPRASLILQKLKGWKDLSFAKGRSLGENQLIQMAESPENKKSVFTKLAIVHCIRSIMLVQSYDKELQKSGSGRIIECYHRLQCCQIEEMEFTRLFAEDREGLVKIWLRDMPSGM</sequence>
<feature type="repeat" description="ANK" evidence="3">
    <location>
        <begin position="160"/>
        <end position="192"/>
    </location>
</feature>
<feature type="repeat" description="ANK" evidence="3">
    <location>
        <begin position="193"/>
        <end position="217"/>
    </location>
</feature>
<dbReference type="Gene3D" id="1.25.40.20">
    <property type="entry name" value="Ankyrin repeat-containing domain"/>
    <property type="match status" value="8"/>
</dbReference>
<dbReference type="EMBL" id="JAEPRA010000009">
    <property type="protein sequence ID" value="KAG2180403.1"/>
    <property type="molecule type" value="Genomic_DNA"/>
</dbReference>
<feature type="repeat" description="ANK" evidence="3">
    <location>
        <begin position="654"/>
        <end position="686"/>
    </location>
</feature>
<evidence type="ECO:0000313" key="6">
    <source>
        <dbReference type="Proteomes" id="UP000612746"/>
    </source>
</evidence>
<dbReference type="OrthoDB" id="194358at2759"/>
<dbReference type="PRINTS" id="PR01415">
    <property type="entry name" value="ANKYRIN"/>
</dbReference>
<keyword evidence="2 3" id="KW-0040">ANK repeat</keyword>
<keyword evidence="1" id="KW-0677">Repeat</keyword>
<reference evidence="5" key="1">
    <citation type="submission" date="2020-12" db="EMBL/GenBank/DDBJ databases">
        <title>Metabolic potential, ecology and presence of endohyphal bacteria is reflected in genomic diversity of Mucoromycotina.</title>
        <authorList>
            <person name="Muszewska A."/>
            <person name="Okrasinska A."/>
            <person name="Steczkiewicz K."/>
            <person name="Drgas O."/>
            <person name="Orlowska M."/>
            <person name="Perlinska-Lenart U."/>
            <person name="Aleksandrzak-Piekarczyk T."/>
            <person name="Szatraj K."/>
            <person name="Zielenkiewicz U."/>
            <person name="Pilsyk S."/>
            <person name="Malc E."/>
            <person name="Mieczkowski P."/>
            <person name="Kruszewska J.S."/>
            <person name="Biernat P."/>
            <person name="Pawlowska J."/>
        </authorList>
    </citation>
    <scope>NUCLEOTIDE SEQUENCE</scope>
    <source>
        <strain evidence="5">WA0000051536</strain>
    </source>
</reference>
<evidence type="ECO:0000313" key="5">
    <source>
        <dbReference type="EMBL" id="KAG2180403.1"/>
    </source>
</evidence>
<evidence type="ECO:0000256" key="2">
    <source>
        <dbReference type="ARBA" id="ARBA00023043"/>
    </source>
</evidence>
<feature type="repeat" description="ANK" evidence="3">
    <location>
        <begin position="225"/>
        <end position="257"/>
    </location>
</feature>
<feature type="repeat" description="ANK" evidence="3">
    <location>
        <begin position="61"/>
        <end position="93"/>
    </location>
</feature>
<evidence type="ECO:0000259" key="4">
    <source>
        <dbReference type="Pfam" id="PF06985"/>
    </source>
</evidence>
<evidence type="ECO:0000256" key="1">
    <source>
        <dbReference type="ARBA" id="ARBA00022737"/>
    </source>
</evidence>
<feature type="repeat" description="ANK" evidence="3">
    <location>
        <begin position="456"/>
        <end position="488"/>
    </location>
</feature>
<protein>
    <recommendedName>
        <fullName evidence="4">Heterokaryon incompatibility domain-containing protein</fullName>
    </recommendedName>
</protein>
<dbReference type="SUPFAM" id="SSF48403">
    <property type="entry name" value="Ankyrin repeat"/>
    <property type="match status" value="3"/>
</dbReference>
<dbReference type="PROSITE" id="PS50297">
    <property type="entry name" value="ANK_REP_REGION"/>
    <property type="match status" value="11"/>
</dbReference>
<dbReference type="Proteomes" id="UP000612746">
    <property type="component" value="Unassembled WGS sequence"/>
</dbReference>
<keyword evidence="6" id="KW-1185">Reference proteome</keyword>
<comment type="caution">
    <text evidence="5">The sequence shown here is derived from an EMBL/GenBank/DDBJ whole genome shotgun (WGS) entry which is preliminary data.</text>
</comment>
<dbReference type="InterPro" id="IPR036770">
    <property type="entry name" value="Ankyrin_rpt-contain_sf"/>
</dbReference>
<feature type="repeat" description="ANK" evidence="3">
    <location>
        <begin position="688"/>
        <end position="720"/>
    </location>
</feature>
<feature type="domain" description="Heterokaryon incompatibility" evidence="4">
    <location>
        <begin position="1218"/>
        <end position="1273"/>
    </location>
</feature>
<feature type="non-terminal residue" evidence="5">
    <location>
        <position position="1"/>
    </location>
</feature>
<feature type="repeat" description="ANK" evidence="3">
    <location>
        <begin position="94"/>
        <end position="126"/>
    </location>
</feature>
<dbReference type="Pfam" id="PF06985">
    <property type="entry name" value="HET"/>
    <property type="match status" value="1"/>
</dbReference>
<proteinExistence type="predicted"/>
<dbReference type="SMART" id="SM00248">
    <property type="entry name" value="ANK"/>
    <property type="match status" value="19"/>
</dbReference>
<evidence type="ECO:0000256" key="3">
    <source>
        <dbReference type="PROSITE-ProRule" id="PRU00023"/>
    </source>
</evidence>
<dbReference type="InterPro" id="IPR002110">
    <property type="entry name" value="Ankyrin_rpt"/>
</dbReference>
<dbReference type="GO" id="GO:0005737">
    <property type="term" value="C:cytoplasm"/>
    <property type="evidence" value="ECO:0007669"/>
    <property type="project" value="TreeGrafter"/>
</dbReference>
<feature type="repeat" description="ANK" evidence="3">
    <location>
        <begin position="621"/>
        <end position="653"/>
    </location>
</feature>
<dbReference type="Pfam" id="PF13637">
    <property type="entry name" value="Ank_4"/>
    <property type="match status" value="1"/>
</dbReference>